<dbReference type="AlphaFoldDB" id="A0A1H8YUX2"/>
<dbReference type="RefSeq" id="WP_091464104.1">
    <property type="nucleotide sequence ID" value="NZ_FOEI01000001.1"/>
</dbReference>
<evidence type="ECO:0000313" key="2">
    <source>
        <dbReference type="EMBL" id="SEP56014.1"/>
    </source>
</evidence>
<feature type="chain" id="PRO_5011474645" description="DUF4412 domain-containing protein" evidence="1">
    <location>
        <begin position="22"/>
        <end position="221"/>
    </location>
</feature>
<dbReference type="OrthoDB" id="1467107at2"/>
<name>A0A1H8YUX2_9FLAO</name>
<keyword evidence="3" id="KW-1185">Reference proteome</keyword>
<proteinExistence type="predicted"/>
<keyword evidence="1" id="KW-0732">Signal</keyword>
<accession>A0A1H8YUX2</accession>
<gene>
    <name evidence="2" type="ORF">SAMN05444005_101262</name>
</gene>
<sequence>MKNLKQFAFIATLLFSAQFFAQNLKTGAVTYEMTMPGNEDVSALGSNTIKISFNEKSVATQMNMMGGMMSMKTITADKKDTKNTVMLMEVMGKKYHITDADAEGLSKNDVGSMKDAVSVTYDKKDKKEILGYKCYKAVVTMTSGEKSKFYITEAIAPQTNADDKVVLAGFPLEIEAGEGESQVILKATEFNKTISENTFVIPEGYKKVTQAELQEELGGGF</sequence>
<feature type="signal peptide" evidence="1">
    <location>
        <begin position="1"/>
        <end position="21"/>
    </location>
</feature>
<dbReference type="Proteomes" id="UP000198648">
    <property type="component" value="Unassembled WGS sequence"/>
</dbReference>
<protein>
    <recommendedName>
        <fullName evidence="4">DUF4412 domain-containing protein</fullName>
    </recommendedName>
</protein>
<evidence type="ECO:0000256" key="1">
    <source>
        <dbReference type="SAM" id="SignalP"/>
    </source>
</evidence>
<dbReference type="STRING" id="1299341.SAMN05444005_101262"/>
<evidence type="ECO:0008006" key="4">
    <source>
        <dbReference type="Google" id="ProtNLM"/>
    </source>
</evidence>
<organism evidence="2 3">
    <name type="scientific">Flavobacterium urocaniciphilum</name>
    <dbReference type="NCBI Taxonomy" id="1299341"/>
    <lineage>
        <taxon>Bacteria</taxon>
        <taxon>Pseudomonadati</taxon>
        <taxon>Bacteroidota</taxon>
        <taxon>Flavobacteriia</taxon>
        <taxon>Flavobacteriales</taxon>
        <taxon>Flavobacteriaceae</taxon>
        <taxon>Flavobacterium</taxon>
    </lineage>
</organism>
<evidence type="ECO:0000313" key="3">
    <source>
        <dbReference type="Proteomes" id="UP000198648"/>
    </source>
</evidence>
<dbReference type="EMBL" id="FOEI01000001">
    <property type="protein sequence ID" value="SEP56014.1"/>
    <property type="molecule type" value="Genomic_DNA"/>
</dbReference>
<reference evidence="2 3" key="1">
    <citation type="submission" date="2016-10" db="EMBL/GenBank/DDBJ databases">
        <authorList>
            <person name="de Groot N.N."/>
        </authorList>
    </citation>
    <scope>NUCLEOTIDE SEQUENCE [LARGE SCALE GENOMIC DNA]</scope>
    <source>
        <strain evidence="2 3">DSM 27078</strain>
    </source>
</reference>